<name>A0ABV9DD11_9MICO</name>
<dbReference type="InterPro" id="IPR027417">
    <property type="entry name" value="P-loop_NTPase"/>
</dbReference>
<sequence length="279" mass="29493">MSAALAAGAADAADVPGAGGLPVGGVPILSGRGLGRTFRSQRGTTTALDGVSLDIHPGRGIGVVGESGAGKSTLLRLLLGLDRPDTGEVRYRGEPLRRRNKAQLRGFRTDVQPVFQDPRSSLDPRMRVADVVAEPLRSLRIPGDHPARVAELLVLVGLDADAGERYPAEFSGGQRQRIAIARALAPSPAVLVADEPVSALDVTVRRQIITLLAGLRQELGMALVMVSHDMAIVGQLCEDVVVMRDGRVVEAGPTARVFTRPEHPYTRQLLAAVPQLPDA</sequence>
<dbReference type="PANTHER" id="PTHR43776:SF7">
    <property type="entry name" value="D,D-DIPEPTIDE TRANSPORT ATP-BINDING PROTEIN DDPF-RELATED"/>
    <property type="match status" value="1"/>
</dbReference>
<dbReference type="GO" id="GO:0005524">
    <property type="term" value="F:ATP binding"/>
    <property type="evidence" value="ECO:0007669"/>
    <property type="project" value="UniProtKB-KW"/>
</dbReference>
<dbReference type="SUPFAM" id="SSF52540">
    <property type="entry name" value="P-loop containing nucleoside triphosphate hydrolases"/>
    <property type="match status" value="1"/>
</dbReference>
<comment type="caution">
    <text evidence="6">The sequence shown here is derived from an EMBL/GenBank/DDBJ whole genome shotgun (WGS) entry which is preliminary data.</text>
</comment>
<dbReference type="InterPro" id="IPR050319">
    <property type="entry name" value="ABC_transp_ATP-bind"/>
</dbReference>
<keyword evidence="4 6" id="KW-0067">ATP-binding</keyword>
<keyword evidence="2" id="KW-0813">Transport</keyword>
<evidence type="ECO:0000256" key="1">
    <source>
        <dbReference type="ARBA" id="ARBA00005417"/>
    </source>
</evidence>
<evidence type="ECO:0000256" key="2">
    <source>
        <dbReference type="ARBA" id="ARBA00022448"/>
    </source>
</evidence>
<dbReference type="Pfam" id="PF00005">
    <property type="entry name" value="ABC_tran"/>
    <property type="match status" value="1"/>
</dbReference>
<dbReference type="EMBL" id="JBHSGF010000008">
    <property type="protein sequence ID" value="MFC4555930.1"/>
    <property type="molecule type" value="Genomic_DNA"/>
</dbReference>
<dbReference type="CDD" id="cd03257">
    <property type="entry name" value="ABC_NikE_OppD_transporters"/>
    <property type="match status" value="1"/>
</dbReference>
<dbReference type="SMART" id="SM00382">
    <property type="entry name" value="AAA"/>
    <property type="match status" value="1"/>
</dbReference>
<dbReference type="InterPro" id="IPR013563">
    <property type="entry name" value="Oligopep_ABC_C"/>
</dbReference>
<dbReference type="Proteomes" id="UP001595955">
    <property type="component" value="Unassembled WGS sequence"/>
</dbReference>
<protein>
    <submittedName>
        <fullName evidence="6">ABC transporter ATP-binding protein</fullName>
    </submittedName>
</protein>
<reference evidence="7" key="1">
    <citation type="journal article" date="2019" name="Int. J. Syst. Evol. Microbiol.">
        <title>The Global Catalogue of Microorganisms (GCM) 10K type strain sequencing project: providing services to taxonomists for standard genome sequencing and annotation.</title>
        <authorList>
            <consortium name="The Broad Institute Genomics Platform"/>
            <consortium name="The Broad Institute Genome Sequencing Center for Infectious Disease"/>
            <person name="Wu L."/>
            <person name="Ma J."/>
        </authorList>
    </citation>
    <scope>NUCLEOTIDE SEQUENCE [LARGE SCALE GENOMIC DNA]</scope>
    <source>
        <strain evidence="7">JCM 3369</strain>
    </source>
</reference>
<dbReference type="InterPro" id="IPR017871">
    <property type="entry name" value="ABC_transporter-like_CS"/>
</dbReference>
<keyword evidence="3" id="KW-0547">Nucleotide-binding</keyword>
<dbReference type="Pfam" id="PF08352">
    <property type="entry name" value="oligo_HPY"/>
    <property type="match status" value="1"/>
</dbReference>
<accession>A0ABV9DD11</accession>
<evidence type="ECO:0000259" key="5">
    <source>
        <dbReference type="PROSITE" id="PS50893"/>
    </source>
</evidence>
<dbReference type="RefSeq" id="WP_122823443.1">
    <property type="nucleotide sequence ID" value="NZ_CP033325.1"/>
</dbReference>
<gene>
    <name evidence="6" type="ORF">ACFO3F_11785</name>
</gene>
<comment type="similarity">
    <text evidence="1">Belongs to the ABC transporter superfamily.</text>
</comment>
<evidence type="ECO:0000313" key="6">
    <source>
        <dbReference type="EMBL" id="MFC4555930.1"/>
    </source>
</evidence>
<dbReference type="PANTHER" id="PTHR43776">
    <property type="entry name" value="TRANSPORT ATP-BINDING PROTEIN"/>
    <property type="match status" value="1"/>
</dbReference>
<organism evidence="6 7">
    <name type="scientific">Georgenia faecalis</name>
    <dbReference type="NCBI Taxonomy" id="2483799"/>
    <lineage>
        <taxon>Bacteria</taxon>
        <taxon>Bacillati</taxon>
        <taxon>Actinomycetota</taxon>
        <taxon>Actinomycetes</taxon>
        <taxon>Micrococcales</taxon>
        <taxon>Bogoriellaceae</taxon>
        <taxon>Georgenia</taxon>
    </lineage>
</organism>
<proteinExistence type="inferred from homology"/>
<dbReference type="Gene3D" id="3.40.50.300">
    <property type="entry name" value="P-loop containing nucleotide triphosphate hydrolases"/>
    <property type="match status" value="1"/>
</dbReference>
<keyword evidence="7" id="KW-1185">Reference proteome</keyword>
<evidence type="ECO:0000256" key="3">
    <source>
        <dbReference type="ARBA" id="ARBA00022741"/>
    </source>
</evidence>
<evidence type="ECO:0000256" key="4">
    <source>
        <dbReference type="ARBA" id="ARBA00022840"/>
    </source>
</evidence>
<dbReference type="InterPro" id="IPR003593">
    <property type="entry name" value="AAA+_ATPase"/>
</dbReference>
<feature type="domain" description="ABC transporter" evidence="5">
    <location>
        <begin position="29"/>
        <end position="270"/>
    </location>
</feature>
<dbReference type="PROSITE" id="PS50893">
    <property type="entry name" value="ABC_TRANSPORTER_2"/>
    <property type="match status" value="1"/>
</dbReference>
<dbReference type="PROSITE" id="PS00211">
    <property type="entry name" value="ABC_TRANSPORTER_1"/>
    <property type="match status" value="1"/>
</dbReference>
<dbReference type="InterPro" id="IPR003439">
    <property type="entry name" value="ABC_transporter-like_ATP-bd"/>
</dbReference>
<evidence type="ECO:0000313" key="7">
    <source>
        <dbReference type="Proteomes" id="UP001595955"/>
    </source>
</evidence>